<sequence length="171" mass="18261">MKHVLRTSLIVAALMPGLGFAAPSAGDNEITLSGAGSSDKDFDSNGFSFQGSWGQYLSESSLWGIRQSVGISDSEGESTDFTGSTRAFYDYHFGSGKAKPFIGASIGGIYGDGVDDSFTAGPELGLKYWVKDDVFITGMMEYQFLFKNSDGASDNYDDGAIFYSVGVGFNY</sequence>
<evidence type="ECO:0008006" key="2">
    <source>
        <dbReference type="Google" id="ProtNLM"/>
    </source>
</evidence>
<dbReference type="AlphaFoldDB" id="A0A0F9UYD7"/>
<dbReference type="SUPFAM" id="SSF56925">
    <property type="entry name" value="OMPA-like"/>
    <property type="match status" value="1"/>
</dbReference>
<dbReference type="EMBL" id="LAZR01000054">
    <property type="protein sequence ID" value="KKN98005.1"/>
    <property type="molecule type" value="Genomic_DNA"/>
</dbReference>
<protein>
    <recommendedName>
        <fullName evidence="2">Outer membrane protein beta-barrel domain-containing protein</fullName>
    </recommendedName>
</protein>
<proteinExistence type="predicted"/>
<accession>A0A0F9UYD7</accession>
<comment type="caution">
    <text evidence="1">The sequence shown here is derived from an EMBL/GenBank/DDBJ whole genome shotgun (WGS) entry which is preliminary data.</text>
</comment>
<organism evidence="1">
    <name type="scientific">marine sediment metagenome</name>
    <dbReference type="NCBI Taxonomy" id="412755"/>
    <lineage>
        <taxon>unclassified sequences</taxon>
        <taxon>metagenomes</taxon>
        <taxon>ecological metagenomes</taxon>
    </lineage>
</organism>
<evidence type="ECO:0000313" key="1">
    <source>
        <dbReference type="EMBL" id="KKN98005.1"/>
    </source>
</evidence>
<name>A0A0F9UYD7_9ZZZZ</name>
<gene>
    <name evidence="1" type="ORF">LCGC14_0152040</name>
</gene>
<dbReference type="InterPro" id="IPR011250">
    <property type="entry name" value="OMP/PagP_B-barrel"/>
</dbReference>
<reference evidence="1" key="1">
    <citation type="journal article" date="2015" name="Nature">
        <title>Complex archaea that bridge the gap between prokaryotes and eukaryotes.</title>
        <authorList>
            <person name="Spang A."/>
            <person name="Saw J.H."/>
            <person name="Jorgensen S.L."/>
            <person name="Zaremba-Niedzwiedzka K."/>
            <person name="Martijn J."/>
            <person name="Lind A.E."/>
            <person name="van Eijk R."/>
            <person name="Schleper C."/>
            <person name="Guy L."/>
            <person name="Ettema T.J."/>
        </authorList>
    </citation>
    <scope>NUCLEOTIDE SEQUENCE</scope>
</reference>
<dbReference type="Gene3D" id="2.40.160.20">
    <property type="match status" value="1"/>
</dbReference>